<evidence type="ECO:0000259" key="1">
    <source>
        <dbReference type="Pfam" id="PF01872"/>
    </source>
</evidence>
<organism evidence="2 3">
    <name type="scientific">Gordonia neofelifaecis NRRL B-59395</name>
    <dbReference type="NCBI Taxonomy" id="644548"/>
    <lineage>
        <taxon>Bacteria</taxon>
        <taxon>Bacillati</taxon>
        <taxon>Actinomycetota</taxon>
        <taxon>Actinomycetes</taxon>
        <taxon>Mycobacteriales</taxon>
        <taxon>Gordoniaceae</taxon>
        <taxon>Gordonia</taxon>
    </lineage>
</organism>
<feature type="domain" description="Bacterial bifunctional deaminase-reductase C-terminal" evidence="1">
    <location>
        <begin position="142"/>
        <end position="192"/>
    </location>
</feature>
<dbReference type="InterPro" id="IPR024072">
    <property type="entry name" value="DHFR-like_dom_sf"/>
</dbReference>
<dbReference type="InterPro" id="IPR002734">
    <property type="entry name" value="RibDG_C"/>
</dbReference>
<dbReference type="Proteomes" id="UP000035065">
    <property type="component" value="Unassembled WGS sequence"/>
</dbReference>
<proteinExistence type="predicted"/>
<dbReference type="Pfam" id="PF01872">
    <property type="entry name" value="RibD_C"/>
    <property type="match status" value="2"/>
</dbReference>
<dbReference type="Gene3D" id="3.40.430.10">
    <property type="entry name" value="Dihydrofolate Reductase, subunit A"/>
    <property type="match status" value="1"/>
</dbReference>
<dbReference type="GO" id="GO:0009231">
    <property type="term" value="P:riboflavin biosynthetic process"/>
    <property type="evidence" value="ECO:0007669"/>
    <property type="project" value="InterPro"/>
</dbReference>
<evidence type="ECO:0000313" key="2">
    <source>
        <dbReference type="EMBL" id="EGD54833.1"/>
    </source>
</evidence>
<dbReference type="eggNOG" id="COG0262">
    <property type="taxonomic scope" value="Bacteria"/>
</dbReference>
<dbReference type="EMBL" id="AEUD01000009">
    <property type="protein sequence ID" value="EGD54833.1"/>
    <property type="molecule type" value="Genomic_DNA"/>
</dbReference>
<dbReference type="GO" id="GO:0008703">
    <property type="term" value="F:5-amino-6-(5-phosphoribosylamino)uracil reductase activity"/>
    <property type="evidence" value="ECO:0007669"/>
    <property type="project" value="InterPro"/>
</dbReference>
<name>F1YKE7_9ACTN</name>
<feature type="domain" description="Bacterial bifunctional deaminase-reductase C-terminal" evidence="1">
    <location>
        <begin position="19"/>
        <end position="108"/>
    </location>
</feature>
<gene>
    <name evidence="2" type="ORF">SCNU_11520</name>
</gene>
<protein>
    <recommendedName>
        <fullName evidence="1">Bacterial bifunctional deaminase-reductase C-terminal domain-containing protein</fullName>
    </recommendedName>
</protein>
<evidence type="ECO:0000313" key="3">
    <source>
        <dbReference type="Proteomes" id="UP000035065"/>
    </source>
</evidence>
<dbReference type="SUPFAM" id="SSF53597">
    <property type="entry name" value="Dihydrofolate reductase-like"/>
    <property type="match status" value="1"/>
</dbReference>
<dbReference type="STRING" id="644548.SCNU_11520"/>
<dbReference type="AlphaFoldDB" id="F1YKE7"/>
<sequence length="201" mass="21974">MKDAGISTTSPQIGHIMGTLTYTATVSLDGYVADASGDFQWSAPGDEVFAFHVERMGPVSTEILGRNTYLLMTYWENEPADGSWSSEEREFARRWQAIERVVVSSTLIDDDLGSGTRLIPHLSISELAGIVRDASGEVEIFGPTTAAAAIRAGMVDDYRFFVVPKIVGGGLRALPDDARLDLRLVEHRTFGDTAYLHYRAG</sequence>
<comment type="caution">
    <text evidence="2">The sequence shown here is derived from an EMBL/GenBank/DDBJ whole genome shotgun (WGS) entry which is preliminary data.</text>
</comment>
<accession>F1YKE7</accession>
<reference evidence="2 3" key="1">
    <citation type="journal article" date="2011" name="J. Bacteriol.">
        <title>Draft Genome Sequence of Gordonia neofelifaecis NRRL B-59395, a Cholesterol-Degrading Actinomycete.</title>
        <authorList>
            <person name="Ge F."/>
            <person name="Li W."/>
            <person name="Chen G."/>
            <person name="Liu Y."/>
            <person name="Zhang G."/>
            <person name="Yong B."/>
            <person name="Wang Q."/>
            <person name="Wang N."/>
            <person name="Huang Z."/>
            <person name="Li W."/>
            <person name="Wang J."/>
            <person name="Wu C."/>
            <person name="Xie Q."/>
            <person name="Liu G."/>
        </authorList>
    </citation>
    <scope>NUCLEOTIDE SEQUENCE [LARGE SCALE GENOMIC DNA]</scope>
    <source>
        <strain evidence="2 3">NRRL B-59395</strain>
    </source>
</reference>
<keyword evidence="3" id="KW-1185">Reference proteome</keyword>